<reference evidence="2" key="1">
    <citation type="submission" date="2022-11" db="EMBL/GenBank/DDBJ databases">
        <authorList>
            <person name="Petersen C."/>
        </authorList>
    </citation>
    <scope>NUCLEOTIDE SEQUENCE</scope>
    <source>
        <strain evidence="2">IBT 30069</strain>
    </source>
</reference>
<dbReference type="AlphaFoldDB" id="A0A9W9K0N3"/>
<keyword evidence="3" id="KW-1185">Reference proteome</keyword>
<evidence type="ECO:0000313" key="2">
    <source>
        <dbReference type="EMBL" id="KAJ5087782.1"/>
    </source>
</evidence>
<keyword evidence="1" id="KW-0732">Signal</keyword>
<evidence type="ECO:0000256" key="1">
    <source>
        <dbReference type="SAM" id="SignalP"/>
    </source>
</evidence>
<gene>
    <name evidence="2" type="ORF">N7456_011398</name>
</gene>
<dbReference type="OrthoDB" id="4434395at2759"/>
<reference evidence="2" key="2">
    <citation type="journal article" date="2023" name="IMA Fungus">
        <title>Comparative genomic study of the Penicillium genus elucidates a diverse pangenome and 15 lateral gene transfer events.</title>
        <authorList>
            <person name="Petersen C."/>
            <person name="Sorensen T."/>
            <person name="Nielsen M.R."/>
            <person name="Sondergaard T.E."/>
            <person name="Sorensen J.L."/>
            <person name="Fitzpatrick D.A."/>
            <person name="Frisvad J.C."/>
            <person name="Nielsen K.L."/>
        </authorList>
    </citation>
    <scope>NUCLEOTIDE SEQUENCE</scope>
    <source>
        <strain evidence="2">IBT 30069</strain>
    </source>
</reference>
<comment type="caution">
    <text evidence="2">The sequence shown here is derived from an EMBL/GenBank/DDBJ whole genome shotgun (WGS) entry which is preliminary data.</text>
</comment>
<sequence length="384" mass="41814">MIQRTLITAISYFVVAVSLVRGFKTYPPCPPLIGDVTVNVPNIFPEGAEFAPSNCKFYIGSLNNGSVVEYDPYTSVTEIIDLPGVSHNSDYFVCGVDYSHATGTIYISASARAPWWPSIGGNLHGPNRLFQYSPLTKSILWEANIDPLLAQVEREVGTPYAGFQDSAEDKDGNAYFFGTFGNIIVKVDKTGKASKFYSPDPEKGDRSYGFGGAFVTKENVLVLADALSDGFVLFDLSGPTPSQPTFTTPTGHPANFNDVLECDALIAPPRYRDSVALCSNVLDRDFSQHGIITVYTSPDNWKTSQYVGMIPTDYGQNPDVWSTAQLATSDRVYALSSSLPYDDGKFPETKSTTLVDITDGVDRLVGKFAPVQGFSESGARRDEL</sequence>
<proteinExistence type="predicted"/>
<organism evidence="2 3">
    <name type="scientific">Penicillium angulare</name>
    <dbReference type="NCBI Taxonomy" id="116970"/>
    <lineage>
        <taxon>Eukaryota</taxon>
        <taxon>Fungi</taxon>
        <taxon>Dikarya</taxon>
        <taxon>Ascomycota</taxon>
        <taxon>Pezizomycotina</taxon>
        <taxon>Eurotiomycetes</taxon>
        <taxon>Eurotiomycetidae</taxon>
        <taxon>Eurotiales</taxon>
        <taxon>Aspergillaceae</taxon>
        <taxon>Penicillium</taxon>
    </lineage>
</organism>
<accession>A0A9W9K0N3</accession>
<protein>
    <submittedName>
        <fullName evidence="2">Uncharacterized protein</fullName>
    </submittedName>
</protein>
<name>A0A9W9K0N3_9EURO</name>
<dbReference type="EMBL" id="JAPQKH010000007">
    <property type="protein sequence ID" value="KAJ5087782.1"/>
    <property type="molecule type" value="Genomic_DNA"/>
</dbReference>
<dbReference type="SUPFAM" id="SSF63829">
    <property type="entry name" value="Calcium-dependent phosphotriesterase"/>
    <property type="match status" value="1"/>
</dbReference>
<dbReference type="Proteomes" id="UP001149165">
    <property type="component" value="Unassembled WGS sequence"/>
</dbReference>
<evidence type="ECO:0000313" key="3">
    <source>
        <dbReference type="Proteomes" id="UP001149165"/>
    </source>
</evidence>
<feature type="chain" id="PRO_5040837684" evidence="1">
    <location>
        <begin position="23"/>
        <end position="384"/>
    </location>
</feature>
<feature type="signal peptide" evidence="1">
    <location>
        <begin position="1"/>
        <end position="22"/>
    </location>
</feature>